<reference evidence="1" key="1">
    <citation type="journal article" date="2019" name="Sci. Rep.">
        <title>Draft genome of Tanacetum cinerariifolium, the natural source of mosquito coil.</title>
        <authorList>
            <person name="Yamashiro T."/>
            <person name="Shiraishi A."/>
            <person name="Satake H."/>
            <person name="Nakayama K."/>
        </authorList>
    </citation>
    <scope>NUCLEOTIDE SEQUENCE</scope>
</reference>
<evidence type="ECO:0000313" key="1">
    <source>
        <dbReference type="EMBL" id="GEW75020.1"/>
    </source>
</evidence>
<accession>A0A699GXS5</accession>
<comment type="caution">
    <text evidence="1">The sequence shown here is derived from an EMBL/GenBank/DDBJ whole genome shotgun (WGS) entry which is preliminary data.</text>
</comment>
<protein>
    <submittedName>
        <fullName evidence="1">Uncharacterized protein</fullName>
    </submittedName>
</protein>
<dbReference type="EMBL" id="BKCJ010072180">
    <property type="protein sequence ID" value="GEW75020.1"/>
    <property type="molecule type" value="Genomic_DNA"/>
</dbReference>
<dbReference type="AlphaFoldDB" id="A0A699GXS5"/>
<name>A0A699GXS5_TANCI</name>
<organism evidence="1">
    <name type="scientific">Tanacetum cinerariifolium</name>
    <name type="common">Dalmatian daisy</name>
    <name type="synonym">Chrysanthemum cinerariifolium</name>
    <dbReference type="NCBI Taxonomy" id="118510"/>
    <lineage>
        <taxon>Eukaryota</taxon>
        <taxon>Viridiplantae</taxon>
        <taxon>Streptophyta</taxon>
        <taxon>Embryophyta</taxon>
        <taxon>Tracheophyta</taxon>
        <taxon>Spermatophyta</taxon>
        <taxon>Magnoliopsida</taxon>
        <taxon>eudicotyledons</taxon>
        <taxon>Gunneridae</taxon>
        <taxon>Pentapetalae</taxon>
        <taxon>asterids</taxon>
        <taxon>campanulids</taxon>
        <taxon>Asterales</taxon>
        <taxon>Asteraceae</taxon>
        <taxon>Asteroideae</taxon>
        <taxon>Anthemideae</taxon>
        <taxon>Anthemidinae</taxon>
        <taxon>Tanacetum</taxon>
    </lineage>
</organism>
<sequence length="416" mass="50125">MFVCLFIHEVTTSIVTYLVDVLYEHLILQELSWRKRRMSQKKDMTLVVQKEEHASRDLVIINANGFFISGAKNINEISKKEHILKLKRRNMKITDRDIQYAVSIKEDTMNMCLHFTNDHEEIKINTPYPEKINTSYSSYRITSLEIFHEEFNRVSRIDDALFTYEVEISRLAKCDLHKEDYSEQQMSHETDDDEEIDTNVFDFETAMSRAFKEFNYLLQIDPNVLTKDIEVFKTYDEHKDDWIYEWNKDVPWIYKKPWNDTRRDDEYCNGGNLPGAYWKRTPLPRFRMVRCFENRELKEKVIKNKAIMEGMIDDDDESSNKCWRIWDVYEINNRNNEYENAHDDEERCELFDDHKLPVCTIRRFKIIKYSFGQDEEYVSVKDDEYEDLTSTSEDACRAYQEIFRKMDEGWMVTRAE</sequence>
<proteinExistence type="predicted"/>
<gene>
    <name evidence="1" type="ORF">Tci_246996</name>
</gene>